<evidence type="ECO:0000313" key="1">
    <source>
        <dbReference type="EMBL" id="MCC6071444.1"/>
    </source>
</evidence>
<sequence>MKLNVKTNFPDVARRIEELGRQGTFAAAVALTRSMKDAQGAIKDEMRSVFDRPTAFALNGTFTKGATKSNLEARVWVKDDAFGKGTPADRFLGPQIHGGSRAQKGAERMLQRAGLLPAGWYAVPAVGAQLDGYGNVKRSQVVQILSQLKLQRGAGFESRATGSARSARTIARQGVTYFALPKATRGLQPGIYLKRRFAHGSAIRPVFIFVDAVRYQPRLKFFDVGQTAAEHSFFGHFHTEVEKAIATARLK</sequence>
<organism evidence="1 2">
    <name type="scientific">Massilia agrisoli</name>
    <dbReference type="NCBI Taxonomy" id="2892444"/>
    <lineage>
        <taxon>Bacteria</taxon>
        <taxon>Pseudomonadati</taxon>
        <taxon>Pseudomonadota</taxon>
        <taxon>Betaproteobacteria</taxon>
        <taxon>Burkholderiales</taxon>
        <taxon>Oxalobacteraceae</taxon>
        <taxon>Telluria group</taxon>
        <taxon>Massilia</taxon>
    </lineage>
</organism>
<proteinExistence type="predicted"/>
<dbReference type="EMBL" id="JAJHPV010000013">
    <property type="protein sequence ID" value="MCC6071444.1"/>
    <property type="molecule type" value="Genomic_DNA"/>
</dbReference>
<reference evidence="1 2" key="1">
    <citation type="submission" date="2021-11" db="EMBL/GenBank/DDBJ databases">
        <authorList>
            <person name="Huq M.A."/>
        </authorList>
    </citation>
    <scope>NUCLEOTIDE SEQUENCE [LARGE SCALE GENOMIC DNA]</scope>
    <source>
        <strain evidence="1 2">MAHUQ-52</strain>
    </source>
</reference>
<evidence type="ECO:0000313" key="2">
    <source>
        <dbReference type="Proteomes" id="UP001198701"/>
    </source>
</evidence>
<name>A0ABS8IS71_9BURK</name>
<protein>
    <recommendedName>
        <fullName evidence="3">HK97 gp10 family phage protein</fullName>
    </recommendedName>
</protein>
<dbReference type="RefSeq" id="WP_229432355.1">
    <property type="nucleotide sequence ID" value="NZ_JAJHPV010000013.1"/>
</dbReference>
<gene>
    <name evidence="1" type="ORF">LMJ30_10790</name>
</gene>
<accession>A0ABS8IS71</accession>
<keyword evidence="2" id="KW-1185">Reference proteome</keyword>
<evidence type="ECO:0008006" key="3">
    <source>
        <dbReference type="Google" id="ProtNLM"/>
    </source>
</evidence>
<dbReference type="Proteomes" id="UP001198701">
    <property type="component" value="Unassembled WGS sequence"/>
</dbReference>
<comment type="caution">
    <text evidence="1">The sequence shown here is derived from an EMBL/GenBank/DDBJ whole genome shotgun (WGS) entry which is preliminary data.</text>
</comment>